<evidence type="ECO:0000256" key="4">
    <source>
        <dbReference type="ARBA" id="ARBA00022617"/>
    </source>
</evidence>
<dbReference type="Pfam" id="PF00067">
    <property type="entry name" value="p450"/>
    <property type="match status" value="1"/>
</dbReference>
<comment type="similarity">
    <text evidence="3 17">Belongs to the cytochrome P450 family.</text>
</comment>
<accession>A0A8T3E3L1</accession>
<comment type="catalytic activity">
    <reaction evidence="15">
        <text>androst-4-ene-3,17-dione + 3 reduced [NADPH--hemoprotein reductase] + 3 O2 = estrone + formate + 3 oxidized [NADPH--hemoprotein reductase] + 4 H2O + 4 H(+)</text>
        <dbReference type="Rhea" id="RHEA:38195"/>
        <dbReference type="Rhea" id="RHEA-COMP:11964"/>
        <dbReference type="Rhea" id="RHEA-COMP:11965"/>
        <dbReference type="ChEBI" id="CHEBI:15377"/>
        <dbReference type="ChEBI" id="CHEBI:15378"/>
        <dbReference type="ChEBI" id="CHEBI:15379"/>
        <dbReference type="ChEBI" id="CHEBI:15740"/>
        <dbReference type="ChEBI" id="CHEBI:16422"/>
        <dbReference type="ChEBI" id="CHEBI:17263"/>
        <dbReference type="ChEBI" id="CHEBI:57618"/>
        <dbReference type="ChEBI" id="CHEBI:58210"/>
        <dbReference type="EC" id="1.14.14.14"/>
    </reaction>
</comment>
<dbReference type="PANTHER" id="PTHR24291">
    <property type="entry name" value="CYTOCHROME P450 FAMILY 4"/>
    <property type="match status" value="1"/>
</dbReference>
<keyword evidence="8 17" id="KW-0503">Monooxygenase</keyword>
<keyword evidence="20" id="KW-1185">Reference proteome</keyword>
<organism evidence="19 20">
    <name type="scientific">Albula goreensis</name>
    <dbReference type="NCBI Taxonomy" id="1534307"/>
    <lineage>
        <taxon>Eukaryota</taxon>
        <taxon>Metazoa</taxon>
        <taxon>Chordata</taxon>
        <taxon>Craniata</taxon>
        <taxon>Vertebrata</taxon>
        <taxon>Euteleostomi</taxon>
        <taxon>Actinopterygii</taxon>
        <taxon>Neopterygii</taxon>
        <taxon>Teleostei</taxon>
        <taxon>Albuliformes</taxon>
        <taxon>Albulidae</taxon>
        <taxon>Albula</taxon>
    </lineage>
</organism>
<dbReference type="AlphaFoldDB" id="A0A8T3E3L1"/>
<dbReference type="GO" id="GO:0005783">
    <property type="term" value="C:endoplasmic reticulum"/>
    <property type="evidence" value="ECO:0007669"/>
    <property type="project" value="TreeGrafter"/>
</dbReference>
<name>A0A8T3E3L1_9TELE</name>
<evidence type="ECO:0000256" key="1">
    <source>
        <dbReference type="ARBA" id="ARBA00001971"/>
    </source>
</evidence>
<dbReference type="InterPro" id="IPR001128">
    <property type="entry name" value="Cyt_P450"/>
</dbReference>
<dbReference type="OrthoDB" id="1470350at2759"/>
<dbReference type="GO" id="GO:0008585">
    <property type="term" value="P:female gonad development"/>
    <property type="evidence" value="ECO:0007669"/>
    <property type="project" value="TreeGrafter"/>
</dbReference>
<dbReference type="GO" id="GO:0070330">
    <property type="term" value="F:aromatase activity"/>
    <property type="evidence" value="ECO:0007669"/>
    <property type="project" value="UniProtKB-EC"/>
</dbReference>
<evidence type="ECO:0000256" key="5">
    <source>
        <dbReference type="ARBA" id="ARBA00022723"/>
    </source>
</evidence>
<protein>
    <recommendedName>
        <fullName evidence="11">aromatase</fullName>
        <ecNumber evidence="11">1.14.14.14</ecNumber>
    </recommendedName>
    <alternativeName>
        <fullName evidence="13">Cytochrome P-450AROM</fullName>
    </alternativeName>
    <alternativeName>
        <fullName evidence="12">Estrogen synthase</fullName>
    </alternativeName>
</protein>
<evidence type="ECO:0000256" key="18">
    <source>
        <dbReference type="SAM" id="MobiDB-lite"/>
    </source>
</evidence>
<dbReference type="PRINTS" id="PR00385">
    <property type="entry name" value="P450"/>
</dbReference>
<proteinExistence type="inferred from homology"/>
<dbReference type="InterPro" id="IPR017972">
    <property type="entry name" value="Cyt_P450_CS"/>
</dbReference>
<comment type="subcellular location">
    <subcellularLocation>
        <location evidence="2">Membrane</location>
        <topology evidence="2">Peripheral membrane protein</topology>
    </subcellularLocation>
</comment>
<comment type="function">
    <text evidence="10">Catalyzes the formation of aromatic C18 estrogens from C19 androgens.</text>
</comment>
<dbReference type="InterPro" id="IPR002401">
    <property type="entry name" value="Cyt_P450_E_grp-I"/>
</dbReference>
<dbReference type="PRINTS" id="PR00463">
    <property type="entry name" value="EP450I"/>
</dbReference>
<reference evidence="19" key="1">
    <citation type="submission" date="2021-01" db="EMBL/GenBank/DDBJ databases">
        <authorList>
            <person name="Zahm M."/>
            <person name="Roques C."/>
            <person name="Cabau C."/>
            <person name="Klopp C."/>
            <person name="Donnadieu C."/>
            <person name="Jouanno E."/>
            <person name="Lampietro C."/>
            <person name="Louis A."/>
            <person name="Herpin A."/>
            <person name="Echchiki A."/>
            <person name="Berthelot C."/>
            <person name="Parey E."/>
            <person name="Roest-Crollius H."/>
            <person name="Braasch I."/>
            <person name="Postlethwait J."/>
            <person name="Bobe J."/>
            <person name="Montfort J."/>
            <person name="Bouchez O."/>
            <person name="Begum T."/>
            <person name="Mejri S."/>
            <person name="Adams A."/>
            <person name="Chen W.-J."/>
            <person name="Guiguen Y."/>
        </authorList>
    </citation>
    <scope>NUCLEOTIDE SEQUENCE</scope>
    <source>
        <tissue evidence="19">Blood</tissue>
    </source>
</reference>
<evidence type="ECO:0000256" key="14">
    <source>
        <dbReference type="ARBA" id="ARBA00047938"/>
    </source>
</evidence>
<evidence type="ECO:0000256" key="10">
    <source>
        <dbReference type="ARBA" id="ARBA00037202"/>
    </source>
</evidence>
<dbReference type="InterPro" id="IPR036396">
    <property type="entry name" value="Cyt_P450_sf"/>
</dbReference>
<dbReference type="EMBL" id="JAERUA010000001">
    <property type="protein sequence ID" value="KAI1904059.1"/>
    <property type="molecule type" value="Genomic_DNA"/>
</dbReference>
<dbReference type="CDD" id="cd20616">
    <property type="entry name" value="CYP19A1"/>
    <property type="match status" value="1"/>
</dbReference>
<feature type="region of interest" description="Disordered" evidence="18">
    <location>
        <begin position="489"/>
        <end position="516"/>
    </location>
</feature>
<evidence type="ECO:0000256" key="12">
    <source>
        <dbReference type="ARBA" id="ARBA00042499"/>
    </source>
</evidence>
<keyword evidence="7 16" id="KW-0408">Iron</keyword>
<dbReference type="Gene3D" id="1.10.630.10">
    <property type="entry name" value="Cytochrome P450"/>
    <property type="match status" value="1"/>
</dbReference>
<evidence type="ECO:0000256" key="15">
    <source>
        <dbReference type="ARBA" id="ARBA00048642"/>
    </source>
</evidence>
<keyword evidence="4 16" id="KW-0349">Heme</keyword>
<dbReference type="GO" id="GO:0005506">
    <property type="term" value="F:iron ion binding"/>
    <property type="evidence" value="ECO:0007669"/>
    <property type="project" value="InterPro"/>
</dbReference>
<evidence type="ECO:0000313" key="19">
    <source>
        <dbReference type="EMBL" id="KAI1904059.1"/>
    </source>
</evidence>
<evidence type="ECO:0000256" key="9">
    <source>
        <dbReference type="ARBA" id="ARBA00023136"/>
    </source>
</evidence>
<evidence type="ECO:0000256" key="13">
    <source>
        <dbReference type="ARBA" id="ARBA00043174"/>
    </source>
</evidence>
<dbReference type="FunFam" id="1.10.630.10:FF:000032">
    <property type="entry name" value="Cytochrome P450 aromatase"/>
    <property type="match status" value="1"/>
</dbReference>
<dbReference type="SUPFAM" id="SSF48264">
    <property type="entry name" value="Cytochrome P450"/>
    <property type="match status" value="1"/>
</dbReference>
<dbReference type="EC" id="1.14.14.14" evidence="11"/>
<comment type="cofactor">
    <cofactor evidence="1 16">
        <name>heme</name>
        <dbReference type="ChEBI" id="CHEBI:30413"/>
    </cofactor>
</comment>
<dbReference type="InterPro" id="IPR050196">
    <property type="entry name" value="Cytochrome_P450_Monoox"/>
</dbReference>
<evidence type="ECO:0000256" key="16">
    <source>
        <dbReference type="PIRSR" id="PIRSR602401-1"/>
    </source>
</evidence>
<feature type="binding site" description="axial binding residue" evidence="16">
    <location>
        <position position="455"/>
    </location>
    <ligand>
        <name>heme</name>
        <dbReference type="ChEBI" id="CHEBI:30413"/>
    </ligand>
    <ligandPart>
        <name>Fe</name>
        <dbReference type="ChEBI" id="CHEBI:18248"/>
    </ligandPart>
</feature>
<evidence type="ECO:0000256" key="8">
    <source>
        <dbReference type="ARBA" id="ARBA00023033"/>
    </source>
</evidence>
<keyword evidence="6 17" id="KW-0560">Oxidoreductase</keyword>
<evidence type="ECO:0000256" key="17">
    <source>
        <dbReference type="RuleBase" id="RU000461"/>
    </source>
</evidence>
<evidence type="ECO:0000256" key="7">
    <source>
        <dbReference type="ARBA" id="ARBA00023004"/>
    </source>
</evidence>
<dbReference type="PANTHER" id="PTHR24291:SF43">
    <property type="entry name" value="AROMATASE"/>
    <property type="match status" value="1"/>
</dbReference>
<keyword evidence="5 16" id="KW-0479">Metal-binding</keyword>
<dbReference type="Proteomes" id="UP000829720">
    <property type="component" value="Unassembled WGS sequence"/>
</dbReference>
<evidence type="ECO:0000256" key="3">
    <source>
        <dbReference type="ARBA" id="ARBA00010617"/>
    </source>
</evidence>
<comment type="catalytic activity">
    <reaction evidence="14">
        <text>testosterone + 3 reduced [NADPH--hemoprotein reductase] + 3 O2 = 17beta-estradiol + formate + 3 oxidized [NADPH--hemoprotein reductase] + 4 H2O + 4 H(+)</text>
        <dbReference type="Rhea" id="RHEA:38191"/>
        <dbReference type="Rhea" id="RHEA-COMP:11964"/>
        <dbReference type="Rhea" id="RHEA-COMP:11965"/>
        <dbReference type="ChEBI" id="CHEBI:15377"/>
        <dbReference type="ChEBI" id="CHEBI:15378"/>
        <dbReference type="ChEBI" id="CHEBI:15379"/>
        <dbReference type="ChEBI" id="CHEBI:15740"/>
        <dbReference type="ChEBI" id="CHEBI:16469"/>
        <dbReference type="ChEBI" id="CHEBI:17347"/>
        <dbReference type="ChEBI" id="CHEBI:57618"/>
        <dbReference type="ChEBI" id="CHEBI:58210"/>
        <dbReference type="EC" id="1.14.14.14"/>
    </reaction>
</comment>
<evidence type="ECO:0000313" key="20">
    <source>
        <dbReference type="Proteomes" id="UP000829720"/>
    </source>
</evidence>
<sequence>MAMARFSPSIHTMKQVHMEEVIMELFIPAPHNVTETAGRVVSGATATLLFLLCLLFVAWSRSEKSSVPGPSFCLGIGPVLSYVRFIWTGIGTASNYYNERYGDIVRVWINGEETIILSRSSAIYQVLKKAQYTSRFGSKQGLRCIGMDERGIIFNNNQALWKKVRAHFAKALTGPGLQQTLAICVSATDGHLDRLQEMTSPTGQVDVLNLLRCIIVDMSNRLFLRVPLNEKELLGKIQKYFDTWQAVLLRPDFFFKFEWMYKEHKDAASYRMHLKSLWRKKRQMLQDAEKLDDVDFAADLIFSQNQGELSADDVRQCVLEMVIAAPDTLSISLFFMLILLKQNPDVEKEILKELDTVIGDKEVQNSDLQHLTVMESFINECLRYHPVVDFTMRKALEDDIIEGYKVSKGTNIILNVGRMHKSEFYPKPKEFSLQNFEKTVPSRFFQPFGSGPRSCVGKHIAMVMMKAILVTLLSRYTISPQDGRTISSIRQTNNLSQQPVERDDDLSMRFTPRSKQ</sequence>
<keyword evidence="9" id="KW-0472">Membrane</keyword>
<gene>
    <name evidence="19" type="ORF">AGOR_G00001780</name>
</gene>
<feature type="compositionally biased region" description="Polar residues" evidence="18">
    <location>
        <begin position="489"/>
        <end position="499"/>
    </location>
</feature>
<dbReference type="GO" id="GO:0016020">
    <property type="term" value="C:membrane"/>
    <property type="evidence" value="ECO:0007669"/>
    <property type="project" value="UniProtKB-SubCell"/>
</dbReference>
<dbReference type="PROSITE" id="PS00086">
    <property type="entry name" value="CYTOCHROME_P450"/>
    <property type="match status" value="1"/>
</dbReference>
<evidence type="ECO:0000256" key="6">
    <source>
        <dbReference type="ARBA" id="ARBA00023002"/>
    </source>
</evidence>
<dbReference type="GO" id="GO:0020037">
    <property type="term" value="F:heme binding"/>
    <property type="evidence" value="ECO:0007669"/>
    <property type="project" value="InterPro"/>
</dbReference>
<evidence type="ECO:0000256" key="2">
    <source>
        <dbReference type="ARBA" id="ARBA00004170"/>
    </source>
</evidence>
<comment type="caution">
    <text evidence="19">The sequence shown here is derived from an EMBL/GenBank/DDBJ whole genome shotgun (WGS) entry which is preliminary data.</text>
</comment>
<evidence type="ECO:0000256" key="11">
    <source>
        <dbReference type="ARBA" id="ARBA00038885"/>
    </source>
</evidence>
<dbReference type="GO" id="GO:0032355">
    <property type="term" value="P:response to estradiol"/>
    <property type="evidence" value="ECO:0007669"/>
    <property type="project" value="TreeGrafter"/>
</dbReference>